<gene>
    <name evidence="2" type="ORF">CLV83_0386</name>
</gene>
<dbReference type="GO" id="GO:0051604">
    <property type="term" value="P:protein maturation"/>
    <property type="evidence" value="ECO:0007669"/>
    <property type="project" value="TreeGrafter"/>
</dbReference>
<evidence type="ECO:0000313" key="2">
    <source>
        <dbReference type="EMBL" id="TCK08311.1"/>
    </source>
</evidence>
<accession>A0A4R1GMA5</accession>
<comment type="caution">
    <text evidence="2">The sequence shown here is derived from an EMBL/GenBank/DDBJ whole genome shotgun (WGS) entry which is preliminary data.</text>
</comment>
<protein>
    <submittedName>
        <fullName evidence="2">Hydrogenase maturation protein HypC</fullName>
    </submittedName>
</protein>
<dbReference type="PANTHER" id="PTHR35177">
    <property type="entry name" value="HYDROGENASE MATURATION FACTOR HYBG"/>
    <property type="match status" value="1"/>
</dbReference>
<comment type="similarity">
    <text evidence="1">Belongs to the HupF/HypC family.</text>
</comment>
<dbReference type="Proteomes" id="UP000294546">
    <property type="component" value="Unassembled WGS sequence"/>
</dbReference>
<dbReference type="EMBL" id="SMFU01000007">
    <property type="protein sequence ID" value="TCK08311.1"/>
    <property type="molecule type" value="Genomic_DNA"/>
</dbReference>
<dbReference type="RefSeq" id="WP_132286728.1">
    <property type="nucleotide sequence ID" value="NZ_SMFU01000007.1"/>
</dbReference>
<dbReference type="Pfam" id="PF01455">
    <property type="entry name" value="HupF_HypC"/>
    <property type="match status" value="1"/>
</dbReference>
<proteinExistence type="inferred from homology"/>
<dbReference type="GO" id="GO:0005506">
    <property type="term" value="F:iron ion binding"/>
    <property type="evidence" value="ECO:0007669"/>
    <property type="project" value="TreeGrafter"/>
</dbReference>
<evidence type="ECO:0000313" key="3">
    <source>
        <dbReference type="Proteomes" id="UP000294546"/>
    </source>
</evidence>
<dbReference type="Gene3D" id="2.30.30.140">
    <property type="match status" value="1"/>
</dbReference>
<dbReference type="PROSITE" id="PS01097">
    <property type="entry name" value="HUPF_HYPC"/>
    <property type="match status" value="1"/>
</dbReference>
<dbReference type="PRINTS" id="PR00445">
    <property type="entry name" value="HUPFHYPC"/>
</dbReference>
<dbReference type="PANTHER" id="PTHR35177:SF2">
    <property type="entry name" value="HYDROGENASE MATURATION FACTOR HYBG"/>
    <property type="match status" value="1"/>
</dbReference>
<keyword evidence="3" id="KW-1185">Reference proteome</keyword>
<dbReference type="InterPro" id="IPR019812">
    <property type="entry name" value="Hydgase_assmbl_chp_CS"/>
</dbReference>
<reference evidence="2 3" key="1">
    <citation type="submission" date="2019-03" db="EMBL/GenBank/DDBJ databases">
        <title>Genomic Encyclopedia of Archaeal and Bacterial Type Strains, Phase II (KMG-II): from individual species to whole genera.</title>
        <authorList>
            <person name="Goeker M."/>
        </authorList>
    </citation>
    <scope>NUCLEOTIDE SEQUENCE [LARGE SCALE GENOMIC DNA]</scope>
    <source>
        <strain evidence="2 3">DSM 27697</strain>
    </source>
</reference>
<dbReference type="FunFam" id="2.30.30.140:FF:000022">
    <property type="entry name" value="Hydrogenase assembly chaperone HybG"/>
    <property type="match status" value="1"/>
</dbReference>
<sequence length="86" mass="9195">MCLAIPVRIEALIDAERALADIGGVRKEINIALVDDLSVGDYVILHVGYALNKLDPEEAARTLALFEELGQLQEAYDEAQAGEGGA</sequence>
<dbReference type="InterPro" id="IPR001109">
    <property type="entry name" value="Hydrogenase_HupF/HypC"/>
</dbReference>
<dbReference type="GO" id="GO:1902670">
    <property type="term" value="F:carbon dioxide binding"/>
    <property type="evidence" value="ECO:0007669"/>
    <property type="project" value="TreeGrafter"/>
</dbReference>
<dbReference type="AlphaFoldDB" id="A0A4R1GMA5"/>
<evidence type="ECO:0000256" key="1">
    <source>
        <dbReference type="ARBA" id="ARBA00006018"/>
    </source>
</evidence>
<dbReference type="SUPFAM" id="SSF159127">
    <property type="entry name" value="HupF/HypC-like"/>
    <property type="match status" value="1"/>
</dbReference>
<dbReference type="OrthoDB" id="9806017at2"/>
<dbReference type="NCBIfam" id="TIGR00074">
    <property type="entry name" value="hypC_hupF"/>
    <property type="match status" value="1"/>
</dbReference>
<organism evidence="2 3">
    <name type="scientific">Marinobacterium mangrovicola</name>
    <dbReference type="NCBI Taxonomy" id="1476959"/>
    <lineage>
        <taxon>Bacteria</taxon>
        <taxon>Pseudomonadati</taxon>
        <taxon>Pseudomonadota</taxon>
        <taxon>Gammaproteobacteria</taxon>
        <taxon>Oceanospirillales</taxon>
        <taxon>Oceanospirillaceae</taxon>
        <taxon>Marinobacterium</taxon>
    </lineage>
</organism>
<name>A0A4R1GMA5_9GAMM</name>